<protein>
    <recommendedName>
        <fullName evidence="3">IC97/Casc1 N-terminal domain-containing protein</fullName>
    </recommendedName>
</protein>
<evidence type="ECO:0000256" key="1">
    <source>
        <dbReference type="ARBA" id="ARBA00024332"/>
    </source>
</evidence>
<reference evidence="4 5" key="1">
    <citation type="journal article" date="2011" name="Science">
        <title>The Selaginella genome identifies genetic changes associated with the evolution of vascular plants.</title>
        <authorList>
            <person name="Banks J.A."/>
            <person name="Nishiyama T."/>
            <person name="Hasebe M."/>
            <person name="Bowman J.L."/>
            <person name="Gribskov M."/>
            <person name="dePamphilis C."/>
            <person name="Albert V.A."/>
            <person name="Aono N."/>
            <person name="Aoyama T."/>
            <person name="Ambrose B.A."/>
            <person name="Ashton N.W."/>
            <person name="Axtell M.J."/>
            <person name="Barker E."/>
            <person name="Barker M.S."/>
            <person name="Bennetzen J.L."/>
            <person name="Bonawitz N.D."/>
            <person name="Chapple C."/>
            <person name="Cheng C."/>
            <person name="Correa L.G."/>
            <person name="Dacre M."/>
            <person name="DeBarry J."/>
            <person name="Dreyer I."/>
            <person name="Elias M."/>
            <person name="Engstrom E.M."/>
            <person name="Estelle M."/>
            <person name="Feng L."/>
            <person name="Finet C."/>
            <person name="Floyd S.K."/>
            <person name="Frommer W.B."/>
            <person name="Fujita T."/>
            <person name="Gramzow L."/>
            <person name="Gutensohn M."/>
            <person name="Harholt J."/>
            <person name="Hattori M."/>
            <person name="Heyl A."/>
            <person name="Hirai T."/>
            <person name="Hiwatashi Y."/>
            <person name="Ishikawa M."/>
            <person name="Iwata M."/>
            <person name="Karol K.G."/>
            <person name="Koehler B."/>
            <person name="Kolukisaoglu U."/>
            <person name="Kubo M."/>
            <person name="Kurata T."/>
            <person name="Lalonde S."/>
            <person name="Li K."/>
            <person name="Li Y."/>
            <person name="Litt A."/>
            <person name="Lyons E."/>
            <person name="Manning G."/>
            <person name="Maruyama T."/>
            <person name="Michael T.P."/>
            <person name="Mikami K."/>
            <person name="Miyazaki S."/>
            <person name="Morinaga S."/>
            <person name="Murata T."/>
            <person name="Mueller-Roeber B."/>
            <person name="Nelson D.R."/>
            <person name="Obara M."/>
            <person name="Oguri Y."/>
            <person name="Olmstead R.G."/>
            <person name="Onodera N."/>
            <person name="Petersen B.L."/>
            <person name="Pils B."/>
            <person name="Prigge M."/>
            <person name="Rensing S.A."/>
            <person name="Riano-Pachon D.M."/>
            <person name="Roberts A.W."/>
            <person name="Sato Y."/>
            <person name="Scheller H.V."/>
            <person name="Schulz B."/>
            <person name="Schulz C."/>
            <person name="Shakirov E.V."/>
            <person name="Shibagaki N."/>
            <person name="Shinohara N."/>
            <person name="Shippen D.E."/>
            <person name="Soerensen I."/>
            <person name="Sotooka R."/>
            <person name="Sugimoto N."/>
            <person name="Sugita M."/>
            <person name="Sumikawa N."/>
            <person name="Tanurdzic M."/>
            <person name="Theissen G."/>
            <person name="Ulvskov P."/>
            <person name="Wakazuki S."/>
            <person name="Weng J.K."/>
            <person name="Willats W.W."/>
            <person name="Wipf D."/>
            <person name="Wolf P.G."/>
            <person name="Yang L."/>
            <person name="Zimmer A.D."/>
            <person name="Zhu Q."/>
            <person name="Mitros T."/>
            <person name="Hellsten U."/>
            <person name="Loque D."/>
            <person name="Otillar R."/>
            <person name="Salamov A."/>
            <person name="Schmutz J."/>
            <person name="Shapiro H."/>
            <person name="Lindquist E."/>
            <person name="Lucas S."/>
            <person name="Rokhsar D."/>
            <person name="Grigoriev I.V."/>
        </authorList>
    </citation>
    <scope>NUCLEOTIDE SEQUENCE [LARGE SCALE GENOMIC DNA]</scope>
</reference>
<name>D8T3N8_SELML</name>
<dbReference type="KEGG" id="smo:SELMODRAFT_428672"/>
<feature type="region of interest" description="Disordered" evidence="2">
    <location>
        <begin position="1"/>
        <end position="42"/>
    </location>
</feature>
<dbReference type="InterPro" id="IPR031826">
    <property type="entry name" value="IC97/Casc1_N"/>
</dbReference>
<evidence type="ECO:0000256" key="2">
    <source>
        <dbReference type="SAM" id="MobiDB-lite"/>
    </source>
</evidence>
<feature type="region of interest" description="Disordered" evidence="2">
    <location>
        <begin position="625"/>
        <end position="697"/>
    </location>
</feature>
<dbReference type="Gramene" id="EFJ08772">
    <property type="protein sequence ID" value="EFJ08772"/>
    <property type="gene ID" value="SELMODRAFT_428672"/>
</dbReference>
<evidence type="ECO:0000313" key="4">
    <source>
        <dbReference type="EMBL" id="EFJ08772.1"/>
    </source>
</evidence>
<gene>
    <name evidence="4" type="ORF">SELMODRAFT_428672</name>
</gene>
<dbReference type="GO" id="GO:0005930">
    <property type="term" value="C:axoneme"/>
    <property type="evidence" value="ECO:0000318"/>
    <property type="project" value="GO_Central"/>
</dbReference>
<dbReference type="STRING" id="88036.D8T3N8"/>
<comment type="similarity">
    <text evidence="1">Belongs to the DNAI7 family.</text>
</comment>
<feature type="compositionally biased region" description="Basic and acidic residues" evidence="2">
    <location>
        <begin position="24"/>
        <end position="42"/>
    </location>
</feature>
<proteinExistence type="inferred from homology"/>
<feature type="domain" description="IC97/Casc1 N-terminal" evidence="3">
    <location>
        <begin position="27"/>
        <end position="245"/>
    </location>
</feature>
<dbReference type="InterPro" id="IPR023247">
    <property type="entry name" value="IC97/Dnai7-like"/>
</dbReference>
<dbReference type="eggNOG" id="ENOG502R6GJ">
    <property type="taxonomic scope" value="Eukaryota"/>
</dbReference>
<keyword evidence="5" id="KW-1185">Reference proteome</keyword>
<dbReference type="GO" id="GO:0008017">
    <property type="term" value="F:microtubule binding"/>
    <property type="evidence" value="ECO:0000318"/>
    <property type="project" value="GO_Central"/>
</dbReference>
<dbReference type="Pfam" id="PF15927">
    <property type="entry name" value="Casc1_N"/>
    <property type="match status" value="1"/>
</dbReference>
<feature type="compositionally biased region" description="Basic and acidic residues" evidence="2">
    <location>
        <begin position="1"/>
        <end position="16"/>
    </location>
</feature>
<organism evidence="5">
    <name type="scientific">Selaginella moellendorffii</name>
    <name type="common">Spikemoss</name>
    <dbReference type="NCBI Taxonomy" id="88036"/>
    <lineage>
        <taxon>Eukaryota</taxon>
        <taxon>Viridiplantae</taxon>
        <taxon>Streptophyta</taxon>
        <taxon>Embryophyta</taxon>
        <taxon>Tracheophyta</taxon>
        <taxon>Lycopodiopsida</taxon>
        <taxon>Selaginellales</taxon>
        <taxon>Selaginellaceae</taxon>
        <taxon>Selaginella</taxon>
    </lineage>
</organism>
<accession>D8T3N8</accession>
<feature type="compositionally biased region" description="Low complexity" evidence="2">
    <location>
        <begin position="665"/>
        <end position="689"/>
    </location>
</feature>
<evidence type="ECO:0000313" key="5">
    <source>
        <dbReference type="Proteomes" id="UP000001514"/>
    </source>
</evidence>
<dbReference type="AlphaFoldDB" id="D8T3N8"/>
<dbReference type="GO" id="GO:0048487">
    <property type="term" value="F:beta-tubulin binding"/>
    <property type="evidence" value="ECO:0000318"/>
    <property type="project" value="GO_Central"/>
</dbReference>
<dbReference type="OMA" id="FTRCEKT"/>
<dbReference type="PANTHER" id="PTHR20929:SF11">
    <property type="entry name" value="DYNEIN AXONEMAL INTERMEDIATE CHAIN 7"/>
    <property type="match status" value="1"/>
</dbReference>
<dbReference type="InParanoid" id="D8T3N8"/>
<dbReference type="Proteomes" id="UP000001514">
    <property type="component" value="Unassembled WGS sequence"/>
</dbReference>
<sequence length="697" mass="78834">MAPKGDKKLSKKELKALKKKEKERKKEEARKAAEEKLRLEEEERQRIAEEARLAWEAEQARLKAEHDRIVGEWESLEPVLKRRREGLAKHEARYDGAAEWKRYVEPGPLPYAGNDPSMNGYLNVMAEGYDKDINDVMRTLTDIYSVRYLRASCDKHDTAFLSKIFAGAEELALVEEQKGRPQLVEKYHDYMRRLEELANRRLNHNTAYLLEKSHDYYKRTNECSLFSGQAGWKLALWANHAKNPRARNLDFPAINLFVEVPKPFVFAHVGVRMYHQVTDPLYKSKDIYMTLGGAFRFEIVQLPPLSKTVKEWTFERVTPLTAATIPVEYPFVGVPLGPGNVIPPIIVAYTLPEFVIHFDPVPKVGCWFAEEHCWKFENITDVVYEPETRKLTFHTIIIRPHAMLQNRVRQFPHTKWSINPISESEAFLTLHAASLILKFEVGDGWCKLVEPHFPECKHLYDQKLAPRVLLKRLSKCGIHLLPDEDDFRHVKTTVKDPEVEMYACRDLAMAAPAAAFASSKWNAHADAQTCVFRFLEIPEPKYPPTFDKSKNVLHVLYKQKGNALLNLTEFKSPEYKEEFTTEYHASLLVTLRGKFSDESIEKMEQGCPGYTETLKDLAYALKLFSAGEPLPPPPPPPEPEVVPAPEASTSEAQPGEGTAQDGDGEAAPAATGEAPASPAASPVAAEAPASPTPVPSG</sequence>
<dbReference type="EMBL" id="GL377670">
    <property type="protein sequence ID" value="EFJ08772.1"/>
    <property type="molecule type" value="Genomic_DNA"/>
</dbReference>
<feature type="compositionally biased region" description="Pro residues" evidence="2">
    <location>
        <begin position="629"/>
        <end position="642"/>
    </location>
</feature>
<dbReference type="PANTHER" id="PTHR20929">
    <property type="entry name" value="LUNG ADENOMA SUSCEPTIBILITY 1-RELATED"/>
    <property type="match status" value="1"/>
</dbReference>
<dbReference type="HOGENOM" id="CLU_377892_0_0_1"/>
<evidence type="ECO:0000259" key="3">
    <source>
        <dbReference type="Pfam" id="PF15927"/>
    </source>
</evidence>